<accession>A0A6P3ZLP7</accession>
<dbReference type="PANTHER" id="PTHR47290">
    <property type="entry name" value="RING FINGER PROTEIN"/>
    <property type="match status" value="1"/>
</dbReference>
<dbReference type="AlphaFoldDB" id="A0A6P3ZLP7"/>
<name>A0A6P3ZLP7_ZIZJJ</name>
<proteinExistence type="predicted"/>
<organism evidence="1 2">
    <name type="scientific">Ziziphus jujuba</name>
    <name type="common">Chinese jujube</name>
    <name type="synonym">Ziziphus sativa</name>
    <dbReference type="NCBI Taxonomy" id="326968"/>
    <lineage>
        <taxon>Eukaryota</taxon>
        <taxon>Viridiplantae</taxon>
        <taxon>Streptophyta</taxon>
        <taxon>Embryophyta</taxon>
        <taxon>Tracheophyta</taxon>
        <taxon>Spermatophyta</taxon>
        <taxon>Magnoliopsida</taxon>
        <taxon>eudicotyledons</taxon>
        <taxon>Gunneridae</taxon>
        <taxon>Pentapetalae</taxon>
        <taxon>rosids</taxon>
        <taxon>fabids</taxon>
        <taxon>Rosales</taxon>
        <taxon>Rhamnaceae</taxon>
        <taxon>Paliureae</taxon>
        <taxon>Ziziphus</taxon>
    </lineage>
</organism>
<dbReference type="PANTHER" id="PTHR47290:SF6">
    <property type="entry name" value="UBIQUITIN-LIKE DOMAIN-CONTAINING PROTEIN"/>
    <property type="match status" value="1"/>
</dbReference>
<protein>
    <submittedName>
        <fullName evidence="2">Uncharacterized protein LOC107415739 isoform X2</fullName>
    </submittedName>
</protein>
<evidence type="ECO:0000313" key="2">
    <source>
        <dbReference type="RefSeq" id="XP_015879616.3"/>
    </source>
</evidence>
<dbReference type="InterPro" id="IPR044171">
    <property type="entry name" value="LAX2-like"/>
</dbReference>
<dbReference type="RefSeq" id="XP_015879616.3">
    <property type="nucleotide sequence ID" value="XM_016024130.4"/>
</dbReference>
<dbReference type="Proteomes" id="UP001652623">
    <property type="component" value="Chromosome 4"/>
</dbReference>
<reference evidence="2" key="1">
    <citation type="submission" date="2025-08" db="UniProtKB">
        <authorList>
            <consortium name="RefSeq"/>
        </authorList>
    </citation>
    <scope>IDENTIFICATION</scope>
    <source>
        <tissue evidence="2">Seedling</tissue>
    </source>
</reference>
<sequence>MASSSPHKSLLHENSCHVVEEEEQQEALDQDYDDDHQGWLRLGLGLGVGFGSTRALKTSQQQQHNSSSNPLFPYSATTTTTQSVSSSSFCLSTQFQAHHHHHHNQVIRQSGVGFGNEGVRREVDLMKLQPNNNSSTNNYHNLWANYKNDDHEILLPSSSSSWPWHMESSDQARCLGVYDDDDDHDWQMPVDYSSSSSNIKISTRPNSGLWFTLSASTNREREGGGGLPQVPKAYIRVKDENVTVSMVKKYLVRKLGLSNEAEIDVYCMGQKLVHTQSLKQVRDGVWLPRLVESVNSAAGADERTTADCHHILTYHLLSLHYGRTCL</sequence>
<keyword evidence="1" id="KW-1185">Reference proteome</keyword>
<dbReference type="Gene3D" id="3.10.20.90">
    <property type="entry name" value="Phosphatidylinositol 3-kinase Catalytic Subunit, Chain A, domain 1"/>
    <property type="match status" value="1"/>
</dbReference>
<dbReference type="GeneID" id="107415739"/>
<evidence type="ECO:0000313" key="1">
    <source>
        <dbReference type="Proteomes" id="UP001652623"/>
    </source>
</evidence>
<gene>
    <name evidence="2" type="primary">LOC107415739</name>
</gene>